<proteinExistence type="predicted"/>
<comment type="caution">
    <text evidence="1">The sequence shown here is derived from an EMBL/GenBank/DDBJ whole genome shotgun (WGS) entry which is preliminary data.</text>
</comment>
<dbReference type="Pfam" id="PF08837">
    <property type="entry name" value="DUF1810"/>
    <property type="match status" value="1"/>
</dbReference>
<dbReference type="InterPro" id="IPR014937">
    <property type="entry name" value="DUF1810"/>
</dbReference>
<evidence type="ECO:0000313" key="2">
    <source>
        <dbReference type="Proteomes" id="UP001556118"/>
    </source>
</evidence>
<gene>
    <name evidence="1" type="ORF">ABUH87_12860</name>
</gene>
<dbReference type="RefSeq" id="WP_367774278.1">
    <property type="nucleotide sequence ID" value="NZ_JBFNXR010000050.1"/>
</dbReference>
<name>A0ABV3RES8_9SPHN</name>
<dbReference type="EMBL" id="JBFNXR010000050">
    <property type="protein sequence ID" value="MEW9856025.1"/>
    <property type="molecule type" value="Genomic_DNA"/>
</dbReference>
<keyword evidence="2" id="KW-1185">Reference proteome</keyword>
<dbReference type="PIRSF" id="PIRSF008546">
    <property type="entry name" value="UCP008546"/>
    <property type="match status" value="1"/>
</dbReference>
<dbReference type="Gene3D" id="1.25.40.380">
    <property type="entry name" value="Protein of unknown function DUF1810"/>
    <property type="match status" value="1"/>
</dbReference>
<protein>
    <submittedName>
        <fullName evidence="1">DUF1810 domain-containing protein</fullName>
    </submittedName>
</protein>
<evidence type="ECO:0000313" key="1">
    <source>
        <dbReference type="EMBL" id="MEW9856025.1"/>
    </source>
</evidence>
<organism evidence="1 2">
    <name type="scientific">Novosphingobium rhizovicinum</name>
    <dbReference type="NCBI Taxonomy" id="3228928"/>
    <lineage>
        <taxon>Bacteria</taxon>
        <taxon>Pseudomonadati</taxon>
        <taxon>Pseudomonadota</taxon>
        <taxon>Alphaproteobacteria</taxon>
        <taxon>Sphingomonadales</taxon>
        <taxon>Sphingomonadaceae</taxon>
        <taxon>Novosphingobium</taxon>
    </lineage>
</organism>
<dbReference type="Proteomes" id="UP001556118">
    <property type="component" value="Unassembled WGS sequence"/>
</dbReference>
<dbReference type="InterPro" id="IPR036287">
    <property type="entry name" value="Rv1873-like_sf"/>
</dbReference>
<reference evidence="1 2" key="1">
    <citation type="submission" date="2024-06" db="EMBL/GenBank/DDBJ databases">
        <title>Novosphingobium rhizovicinus M1R2S20.</title>
        <authorList>
            <person name="Sun J.-Q."/>
        </authorList>
    </citation>
    <scope>NUCLEOTIDE SEQUENCE [LARGE SCALE GENOMIC DNA]</scope>
    <source>
        <strain evidence="1 2">M1R2S20</strain>
    </source>
</reference>
<sequence length="140" mass="15493">MTDAYDLNRFVEAQEGSYGQALREIQDGAKHSHWMWYIFPQIAGLGHSAMAQRYAITSLDEARAYLAHPILGARLRECVAALDTLTGTSAERVFGSVDAMKLRSSLTLFEAAGAPFEGTIKRWFGSPDPRTLDLLPRTSD</sequence>
<accession>A0ABV3RES8</accession>
<dbReference type="SUPFAM" id="SSF140736">
    <property type="entry name" value="Rv1873-like"/>
    <property type="match status" value="1"/>
</dbReference>